<evidence type="ECO:0000313" key="12">
    <source>
        <dbReference type="Proteomes" id="UP000488956"/>
    </source>
</evidence>
<evidence type="ECO:0000313" key="5">
    <source>
        <dbReference type="EMBL" id="KAE9031447.1"/>
    </source>
</evidence>
<dbReference type="PANTHER" id="PTHR11722">
    <property type="entry name" value="60S RIBOSOMAL PROTEIN L13"/>
    <property type="match status" value="1"/>
</dbReference>
<dbReference type="Proteomes" id="UP000460718">
    <property type="component" value="Unassembled WGS sequence"/>
</dbReference>
<comment type="caution">
    <text evidence="5">The sequence shown here is derived from an EMBL/GenBank/DDBJ whole genome shotgun (WGS) entry which is preliminary data.</text>
</comment>
<organism evidence="5 9">
    <name type="scientific">Phytophthora fragariae</name>
    <dbReference type="NCBI Taxonomy" id="53985"/>
    <lineage>
        <taxon>Eukaryota</taxon>
        <taxon>Sar</taxon>
        <taxon>Stramenopiles</taxon>
        <taxon>Oomycota</taxon>
        <taxon>Peronosporomycetes</taxon>
        <taxon>Peronosporales</taxon>
        <taxon>Peronosporaceae</taxon>
        <taxon>Phytophthora</taxon>
    </lineage>
</organism>
<dbReference type="EMBL" id="QXFW01000002">
    <property type="protein sequence ID" value="KAE9031447.1"/>
    <property type="molecule type" value="Genomic_DNA"/>
</dbReference>
<dbReference type="Pfam" id="PF01294">
    <property type="entry name" value="Ribosomal_L13e"/>
    <property type="match status" value="1"/>
</dbReference>
<evidence type="ECO:0000313" key="6">
    <source>
        <dbReference type="EMBL" id="KAE9140845.1"/>
    </source>
</evidence>
<evidence type="ECO:0000256" key="4">
    <source>
        <dbReference type="RuleBase" id="RU000572"/>
    </source>
</evidence>
<dbReference type="Gene3D" id="1.20.5.110">
    <property type="match status" value="1"/>
</dbReference>
<dbReference type="EMBL" id="QXFX01000001">
    <property type="protein sequence ID" value="KAE9140845.1"/>
    <property type="molecule type" value="Genomic_DNA"/>
</dbReference>
<keyword evidence="3 4" id="KW-0687">Ribonucleoprotein</keyword>
<evidence type="ECO:0000256" key="1">
    <source>
        <dbReference type="ARBA" id="ARBA00005640"/>
    </source>
</evidence>
<dbReference type="AlphaFoldDB" id="A0A6A3MKI5"/>
<dbReference type="EMBL" id="QXFY01000001">
    <property type="protein sequence ID" value="KAE9362467.1"/>
    <property type="molecule type" value="Genomic_DNA"/>
</dbReference>
<dbReference type="EMBL" id="QXGC01000001">
    <property type="protein sequence ID" value="KAE9256568.1"/>
    <property type="molecule type" value="Genomic_DNA"/>
</dbReference>
<evidence type="ECO:0000313" key="11">
    <source>
        <dbReference type="Proteomes" id="UP000486351"/>
    </source>
</evidence>
<sequence>MSTAPNPGIWLRSDWLLRRSIVSPITSREVEKMVKHNNVIPNGHFHKYWESRIKTWFDQASKKKTRRLRRKAKAAAIAPRPAAGLLRPAVHCPTIKYGSKVRAGKGFTLEELKEAGINRKQALSIGIAVDFRRTNKSVESLQANVHRLKAYQAKLVVFPRKSNKPKNGDSAAEETQNAVQHTGPILPITRSSIKSTTAVITPEMKEKSVFTQLRVARADKRIFGKQAKRLADKKEKK</sequence>
<evidence type="ECO:0000313" key="7">
    <source>
        <dbReference type="EMBL" id="KAE9256568.1"/>
    </source>
</evidence>
<dbReference type="GO" id="GO:0022625">
    <property type="term" value="C:cytosolic large ribosomal subunit"/>
    <property type="evidence" value="ECO:0007669"/>
    <property type="project" value="TreeGrafter"/>
</dbReference>
<dbReference type="GO" id="GO:0006412">
    <property type="term" value="P:translation"/>
    <property type="evidence" value="ECO:0007669"/>
    <property type="project" value="InterPro"/>
</dbReference>
<evidence type="ECO:0000256" key="2">
    <source>
        <dbReference type="ARBA" id="ARBA00022980"/>
    </source>
</evidence>
<dbReference type="GO" id="GO:0003723">
    <property type="term" value="F:RNA binding"/>
    <property type="evidence" value="ECO:0007669"/>
    <property type="project" value="TreeGrafter"/>
</dbReference>
<proteinExistence type="inferred from homology"/>
<dbReference type="GO" id="GO:0003735">
    <property type="term" value="F:structural constituent of ribosome"/>
    <property type="evidence" value="ECO:0007669"/>
    <property type="project" value="InterPro"/>
</dbReference>
<evidence type="ECO:0000313" key="10">
    <source>
        <dbReference type="Proteomes" id="UP000476176"/>
    </source>
</evidence>
<reference evidence="9 10" key="1">
    <citation type="submission" date="2018-09" db="EMBL/GenBank/DDBJ databases">
        <title>Genomic investigation of the strawberry pathogen Phytophthora fragariae indicates pathogenicity is determined by transcriptional variation in three key races.</title>
        <authorList>
            <person name="Adams T.M."/>
            <person name="Armitage A.D."/>
            <person name="Sobczyk M.K."/>
            <person name="Bates H.J."/>
            <person name="Dunwell J.M."/>
            <person name="Nellist C.F."/>
            <person name="Harrison R.J."/>
        </authorList>
    </citation>
    <scope>NUCLEOTIDE SEQUENCE [LARGE SCALE GENOMIC DNA]</scope>
    <source>
        <strain evidence="7 10">BC-23</strain>
        <strain evidence="8 11">NOV-77</strain>
        <strain evidence="6 12">ONT-3</strain>
        <strain evidence="5 9">SCRP245</strain>
    </source>
</reference>
<evidence type="ECO:0000313" key="9">
    <source>
        <dbReference type="Proteomes" id="UP000460718"/>
    </source>
</evidence>
<dbReference type="PANTHER" id="PTHR11722:SF0">
    <property type="entry name" value="LARGE RIBOSOMAL SUBUNIT PROTEIN EL13"/>
    <property type="match status" value="1"/>
</dbReference>
<comment type="similarity">
    <text evidence="1 4">Belongs to the eukaryotic ribosomal protein eL13 family.</text>
</comment>
<name>A0A6A3MKI5_9STRA</name>
<keyword evidence="2 4" id="KW-0689">Ribosomal protein</keyword>
<dbReference type="HAMAP" id="MF_00499">
    <property type="entry name" value="Ribosomal_eL13"/>
    <property type="match status" value="1"/>
</dbReference>
<dbReference type="InterPro" id="IPR018256">
    <property type="entry name" value="Ribosomal_eL13_CS"/>
</dbReference>
<dbReference type="InterPro" id="IPR001380">
    <property type="entry name" value="Ribosomal_eL13"/>
</dbReference>
<dbReference type="Proteomes" id="UP000486351">
    <property type="component" value="Unassembled WGS sequence"/>
</dbReference>
<dbReference type="Proteomes" id="UP000476176">
    <property type="component" value="Unassembled WGS sequence"/>
</dbReference>
<dbReference type="Proteomes" id="UP000488956">
    <property type="component" value="Unassembled WGS sequence"/>
</dbReference>
<protein>
    <recommendedName>
        <fullName evidence="4">60S ribosomal protein L13</fullName>
    </recommendedName>
</protein>
<gene>
    <name evidence="7" type="ORF">PF004_g58</name>
    <name evidence="8" type="ORF">PF008_g57</name>
    <name evidence="6" type="ORF">PF010_g56</name>
    <name evidence="5" type="ORF">PF011_g68</name>
</gene>
<evidence type="ECO:0000256" key="3">
    <source>
        <dbReference type="ARBA" id="ARBA00023274"/>
    </source>
</evidence>
<dbReference type="PROSITE" id="PS01104">
    <property type="entry name" value="RIBOSOMAL_L13E"/>
    <property type="match status" value="1"/>
</dbReference>
<accession>A0A6A3MKI5</accession>
<evidence type="ECO:0000313" key="8">
    <source>
        <dbReference type="EMBL" id="KAE9362467.1"/>
    </source>
</evidence>